<sequence length="388" mass="41224">MNSGLARRLAAVGAGAAMLATMATGLLATPAAAASGSTQASKAAATSASTTRPAVWANTPSASATKYKGACPVKVTFSTSVKVKTVASKTKVTYRWLRGDGSKSSVKSFTLKGKGTKSVTVKETGTFKRDTKGWQAIQVLSPRAATSGKKYFSVSCGNDWTVLNPPHKHKTSAQLWVDEGNCQATLIGRISTSGSRWVHYQWVVNGRVVESDAVRVNGSRKVSHVIRTHDDFRGWAVLKIVGGPSSNRDYFKIDCKDWNPSPRVSVSISAPSTYYGSCPVARTFTGTISASHRGEVKYRWIRNGVAGGWESVYFSGYGSQSRTVSDSWSTSASGEAKRSIEVYNGPSSATAETKVICKSATPTPTPTPKPLPVQTPEPAASLTPGNNW</sequence>
<evidence type="ECO:0000313" key="3">
    <source>
        <dbReference type="EMBL" id="SNT41784.1"/>
    </source>
</evidence>
<feature type="signal peptide" evidence="2">
    <location>
        <begin position="1"/>
        <end position="33"/>
    </location>
</feature>
<keyword evidence="4" id="KW-1185">Reference proteome</keyword>
<protein>
    <recommendedName>
        <fullName evidence="5">Ig-like domain-containing protein</fullName>
    </recommendedName>
</protein>
<evidence type="ECO:0000256" key="2">
    <source>
        <dbReference type="SAM" id="SignalP"/>
    </source>
</evidence>
<feature type="region of interest" description="Disordered" evidence="1">
    <location>
        <begin position="358"/>
        <end position="388"/>
    </location>
</feature>
<dbReference type="InterPro" id="IPR006311">
    <property type="entry name" value="TAT_signal"/>
</dbReference>
<gene>
    <name evidence="3" type="ORF">SAMN05216276_104117</name>
</gene>
<name>A0A239MI56_9ACTN</name>
<proteinExistence type="predicted"/>
<accession>A0A239MI56</accession>
<organism evidence="3 4">
    <name type="scientific">Streptosporangium subroseum</name>
    <dbReference type="NCBI Taxonomy" id="106412"/>
    <lineage>
        <taxon>Bacteria</taxon>
        <taxon>Bacillati</taxon>
        <taxon>Actinomycetota</taxon>
        <taxon>Actinomycetes</taxon>
        <taxon>Streptosporangiales</taxon>
        <taxon>Streptosporangiaceae</taxon>
        <taxon>Streptosporangium</taxon>
    </lineage>
</organism>
<dbReference type="Proteomes" id="UP000198282">
    <property type="component" value="Unassembled WGS sequence"/>
</dbReference>
<feature type="compositionally biased region" description="Pro residues" evidence="1">
    <location>
        <begin position="363"/>
        <end position="375"/>
    </location>
</feature>
<evidence type="ECO:0000256" key="1">
    <source>
        <dbReference type="SAM" id="MobiDB-lite"/>
    </source>
</evidence>
<dbReference type="AlphaFoldDB" id="A0A239MI56"/>
<dbReference type="PROSITE" id="PS51318">
    <property type="entry name" value="TAT"/>
    <property type="match status" value="1"/>
</dbReference>
<keyword evidence="2" id="KW-0732">Signal</keyword>
<dbReference type="EMBL" id="FZOD01000041">
    <property type="protein sequence ID" value="SNT41784.1"/>
    <property type="molecule type" value="Genomic_DNA"/>
</dbReference>
<reference evidence="3 4" key="1">
    <citation type="submission" date="2017-06" db="EMBL/GenBank/DDBJ databases">
        <authorList>
            <person name="Kim H.J."/>
            <person name="Triplett B.A."/>
        </authorList>
    </citation>
    <scope>NUCLEOTIDE SEQUENCE [LARGE SCALE GENOMIC DNA]</scope>
    <source>
        <strain evidence="3 4">CGMCC 4.2132</strain>
    </source>
</reference>
<feature type="chain" id="PRO_5013212520" description="Ig-like domain-containing protein" evidence="2">
    <location>
        <begin position="34"/>
        <end position="388"/>
    </location>
</feature>
<evidence type="ECO:0000313" key="4">
    <source>
        <dbReference type="Proteomes" id="UP000198282"/>
    </source>
</evidence>
<evidence type="ECO:0008006" key="5">
    <source>
        <dbReference type="Google" id="ProtNLM"/>
    </source>
</evidence>